<dbReference type="PANTHER" id="PTHR24114:SF2">
    <property type="entry name" value="F-BOX DOMAIN-CONTAINING PROTEIN-RELATED"/>
    <property type="match status" value="1"/>
</dbReference>
<comment type="caution">
    <text evidence="2">The sequence shown here is derived from an EMBL/GenBank/DDBJ whole genome shotgun (WGS) entry which is preliminary data.</text>
</comment>
<name>A0AA88XV77_PINIB</name>
<dbReference type="SUPFAM" id="SSF52047">
    <property type="entry name" value="RNI-like"/>
    <property type="match status" value="1"/>
</dbReference>
<organism evidence="2 3">
    <name type="scientific">Pinctada imbricata</name>
    <name type="common">Atlantic pearl-oyster</name>
    <name type="synonym">Pinctada martensii</name>
    <dbReference type="NCBI Taxonomy" id="66713"/>
    <lineage>
        <taxon>Eukaryota</taxon>
        <taxon>Metazoa</taxon>
        <taxon>Spiralia</taxon>
        <taxon>Lophotrochozoa</taxon>
        <taxon>Mollusca</taxon>
        <taxon>Bivalvia</taxon>
        <taxon>Autobranchia</taxon>
        <taxon>Pteriomorphia</taxon>
        <taxon>Pterioida</taxon>
        <taxon>Pterioidea</taxon>
        <taxon>Pteriidae</taxon>
        <taxon>Pinctada</taxon>
    </lineage>
</organism>
<accession>A0AA88XV77</accession>
<dbReference type="SMART" id="SM00368">
    <property type="entry name" value="LRR_RI"/>
    <property type="match status" value="7"/>
</dbReference>
<dbReference type="InterPro" id="IPR001611">
    <property type="entry name" value="Leu-rich_rpt"/>
</dbReference>
<feature type="compositionally biased region" description="Polar residues" evidence="1">
    <location>
        <begin position="584"/>
        <end position="598"/>
    </location>
</feature>
<proteinExistence type="predicted"/>
<dbReference type="Gene3D" id="3.80.10.10">
    <property type="entry name" value="Ribonuclease Inhibitor"/>
    <property type="match status" value="3"/>
</dbReference>
<dbReference type="AlphaFoldDB" id="A0AA88XV77"/>
<reference evidence="2" key="1">
    <citation type="submission" date="2019-08" db="EMBL/GenBank/DDBJ databases">
        <title>The improved chromosome-level genome for the pearl oyster Pinctada fucata martensii using PacBio sequencing and Hi-C.</title>
        <authorList>
            <person name="Zheng Z."/>
        </authorList>
    </citation>
    <scope>NUCLEOTIDE SEQUENCE</scope>
    <source>
        <strain evidence="2">ZZ-2019</strain>
        <tissue evidence="2">Adductor muscle</tissue>
    </source>
</reference>
<protein>
    <recommendedName>
        <fullName evidence="4">EF-hand domain-containing protein</fullName>
    </recommendedName>
</protein>
<evidence type="ECO:0000313" key="2">
    <source>
        <dbReference type="EMBL" id="KAK3092462.1"/>
    </source>
</evidence>
<feature type="compositionally biased region" description="Basic and acidic residues" evidence="1">
    <location>
        <begin position="566"/>
        <end position="577"/>
    </location>
</feature>
<dbReference type="CDD" id="cd00051">
    <property type="entry name" value="EFh"/>
    <property type="match status" value="1"/>
</dbReference>
<sequence length="598" mass="67234">MSRSFDSEPDAFRAMHTDSSDTNASQNNLLQHLDTLITARLSDFETRFSEQQKEMSSVHLAKIEGLTAKSAYQFKRKGNEQQYKHSVDVCEKLQAANTALSSQPVSSSSLECARTKISEEEEERKKLLITKENVDIGHHSYVEACQLLETAPIRKVKEQLKETEICLQHVGLNTKDVIALTYALLNNNRVESLDLEDNRLTHEAILHVVEVLRHNITLSSLSLSDNKFSPNCALVLADAITNSTWLTHLSLSGMSSFCSFPEQQNNVSLVWLNLSNNAIGETGAKFIGKALTINDTVEVLDLSWNHVRRMGAVTICKGLQTNSSLANLNLAWNGFAYEGGIALEEVLKQNLALKVLDISNNRINWEGVVHISRGLRGNSVLQILKQIGCNPIAMEGVQKLLQAIHTTRSSVIHISFESVKRIPLTLLVRYIGMMGIRIMDLFRMFDADNHALVTKANFIRGLKKIGAPISEQDMRMVARRLDKRGEGTISYSILANGVRNHMREERKEDRRQEILEMKRREHRKALLNMGYNEIKPVYFTEVNMFTSSASRNFSRLLLSSASSFSSKHESVNGKEPLRLPPLAQESNRAKSASQPNMY</sequence>
<feature type="compositionally biased region" description="Basic and acidic residues" evidence="1">
    <location>
        <begin position="10"/>
        <end position="19"/>
    </location>
</feature>
<dbReference type="InterPro" id="IPR002048">
    <property type="entry name" value="EF_hand_dom"/>
</dbReference>
<evidence type="ECO:0000256" key="1">
    <source>
        <dbReference type="SAM" id="MobiDB-lite"/>
    </source>
</evidence>
<keyword evidence="3" id="KW-1185">Reference proteome</keyword>
<dbReference type="Proteomes" id="UP001186944">
    <property type="component" value="Unassembled WGS sequence"/>
</dbReference>
<feature type="region of interest" description="Disordered" evidence="1">
    <location>
        <begin position="1"/>
        <end position="26"/>
    </location>
</feature>
<dbReference type="PANTHER" id="PTHR24114">
    <property type="entry name" value="LEUCINE RICH REPEAT FAMILY PROTEIN"/>
    <property type="match status" value="1"/>
</dbReference>
<dbReference type="SUPFAM" id="SSF47473">
    <property type="entry name" value="EF-hand"/>
    <property type="match status" value="1"/>
</dbReference>
<dbReference type="Gene3D" id="1.10.238.10">
    <property type="entry name" value="EF-hand"/>
    <property type="match status" value="1"/>
</dbReference>
<dbReference type="Pfam" id="PF13516">
    <property type="entry name" value="LRR_6"/>
    <property type="match status" value="3"/>
</dbReference>
<dbReference type="InterPro" id="IPR052394">
    <property type="entry name" value="LRR-containing"/>
</dbReference>
<feature type="region of interest" description="Disordered" evidence="1">
    <location>
        <begin position="564"/>
        <end position="598"/>
    </location>
</feature>
<dbReference type="InterPro" id="IPR032675">
    <property type="entry name" value="LRR_dom_sf"/>
</dbReference>
<gene>
    <name evidence="2" type="ORF">FSP39_003093</name>
</gene>
<dbReference type="GO" id="GO:0005509">
    <property type="term" value="F:calcium ion binding"/>
    <property type="evidence" value="ECO:0007669"/>
    <property type="project" value="InterPro"/>
</dbReference>
<evidence type="ECO:0008006" key="4">
    <source>
        <dbReference type="Google" id="ProtNLM"/>
    </source>
</evidence>
<dbReference type="InterPro" id="IPR011992">
    <property type="entry name" value="EF-hand-dom_pair"/>
</dbReference>
<evidence type="ECO:0000313" key="3">
    <source>
        <dbReference type="Proteomes" id="UP001186944"/>
    </source>
</evidence>
<dbReference type="EMBL" id="VSWD01000009">
    <property type="protein sequence ID" value="KAK3092462.1"/>
    <property type="molecule type" value="Genomic_DNA"/>
</dbReference>